<dbReference type="GO" id="GO:0051603">
    <property type="term" value="P:proteolysis involved in protein catabolic process"/>
    <property type="evidence" value="ECO:0007669"/>
    <property type="project" value="TreeGrafter"/>
</dbReference>
<dbReference type="Pfam" id="PF01435">
    <property type="entry name" value="Peptidase_M48"/>
    <property type="match status" value="1"/>
</dbReference>
<name>A0A2T1G6F6_9CYAN</name>
<dbReference type="EMBL" id="PVWO01000316">
    <property type="protein sequence ID" value="PSB52814.1"/>
    <property type="molecule type" value="Genomic_DNA"/>
</dbReference>
<evidence type="ECO:0000259" key="7">
    <source>
        <dbReference type="Pfam" id="PF01435"/>
    </source>
</evidence>
<dbReference type="CDD" id="cd07333">
    <property type="entry name" value="M48C_bepA_like"/>
    <property type="match status" value="1"/>
</dbReference>
<evidence type="ECO:0000256" key="2">
    <source>
        <dbReference type="ARBA" id="ARBA00022723"/>
    </source>
</evidence>
<keyword evidence="4 6" id="KW-0862">Zinc</keyword>
<proteinExistence type="inferred from homology"/>
<evidence type="ECO:0000256" key="5">
    <source>
        <dbReference type="ARBA" id="ARBA00023049"/>
    </source>
</evidence>
<dbReference type="Proteomes" id="UP000238937">
    <property type="component" value="Unassembled WGS sequence"/>
</dbReference>
<feature type="domain" description="Peptidase M48" evidence="7">
    <location>
        <begin position="85"/>
        <end position="256"/>
    </location>
</feature>
<dbReference type="InterPro" id="IPR051156">
    <property type="entry name" value="Mito/Outer_Membr_Metalloprot"/>
</dbReference>
<keyword evidence="2" id="KW-0479">Metal-binding</keyword>
<dbReference type="GO" id="GO:0046872">
    <property type="term" value="F:metal ion binding"/>
    <property type="evidence" value="ECO:0007669"/>
    <property type="project" value="UniProtKB-KW"/>
</dbReference>
<keyword evidence="5 6" id="KW-0482">Metalloprotease</keyword>
<comment type="caution">
    <text evidence="8">The sequence shown here is derived from an EMBL/GenBank/DDBJ whole genome shotgun (WGS) entry which is preliminary data.</text>
</comment>
<keyword evidence="3 6" id="KW-0378">Hydrolase</keyword>
<gene>
    <name evidence="8" type="ORF">C7B77_20120</name>
</gene>
<protein>
    <submittedName>
        <fullName evidence="8">Peptidase</fullName>
    </submittedName>
</protein>
<dbReference type="AlphaFoldDB" id="A0A2T1G6F6"/>
<dbReference type="RefSeq" id="WP_106308949.1">
    <property type="nucleotide sequence ID" value="NZ_PVWO01000316.1"/>
</dbReference>
<keyword evidence="1 6" id="KW-0645">Protease</keyword>
<organism evidence="8 9">
    <name type="scientific">Chamaesiphon polymorphus CCALA 037</name>
    <dbReference type="NCBI Taxonomy" id="2107692"/>
    <lineage>
        <taxon>Bacteria</taxon>
        <taxon>Bacillati</taxon>
        <taxon>Cyanobacteriota</taxon>
        <taxon>Cyanophyceae</taxon>
        <taxon>Gomontiellales</taxon>
        <taxon>Chamaesiphonaceae</taxon>
        <taxon>Chamaesiphon</taxon>
    </lineage>
</organism>
<keyword evidence="9" id="KW-1185">Reference proteome</keyword>
<dbReference type="InterPro" id="IPR001915">
    <property type="entry name" value="Peptidase_M48"/>
</dbReference>
<dbReference type="PANTHER" id="PTHR22726:SF1">
    <property type="entry name" value="METALLOENDOPEPTIDASE OMA1, MITOCHONDRIAL"/>
    <property type="match status" value="1"/>
</dbReference>
<dbReference type="OrthoDB" id="9810445at2"/>
<accession>A0A2T1G6F6</accession>
<comment type="cofactor">
    <cofactor evidence="6">
        <name>Zn(2+)</name>
        <dbReference type="ChEBI" id="CHEBI:29105"/>
    </cofactor>
    <text evidence="6">Binds 1 zinc ion per subunit.</text>
</comment>
<evidence type="ECO:0000256" key="4">
    <source>
        <dbReference type="ARBA" id="ARBA00022833"/>
    </source>
</evidence>
<dbReference type="PANTHER" id="PTHR22726">
    <property type="entry name" value="METALLOENDOPEPTIDASE OMA1"/>
    <property type="match status" value="1"/>
</dbReference>
<sequence>MLARVASLRQWLQRWWLYASLSFLTIGIVILGQPQLVRAAEWWQILIQGAQIIQLSNISDSQEASLGAETNRAILRQVRLLENPAVTGYVDRIGQRLVRNSGRSNIRYTFQVVEDNAINAFATMGGYVYINTGTMKAADNEAQLAGVIGHEIGHIAGKHSLQRVRQSAIAQGISTVAGVERDRIVQMGVQLALTLPNSRQDEFDADRRGLSMLLQTGYAPNGLPDFMKKLVTSNSAPAFLSSHPAASERVTKLQTMIPATYRNRTEGLNASAYKQTLRNFF</sequence>
<reference evidence="8 9" key="1">
    <citation type="submission" date="2018-03" db="EMBL/GenBank/DDBJ databases">
        <title>The ancient ancestry and fast evolution of plastids.</title>
        <authorList>
            <person name="Moore K.R."/>
            <person name="Magnabosco C."/>
            <person name="Momper L."/>
            <person name="Gold D.A."/>
            <person name="Bosak T."/>
            <person name="Fournier G.P."/>
        </authorList>
    </citation>
    <scope>NUCLEOTIDE SEQUENCE [LARGE SCALE GENOMIC DNA]</scope>
    <source>
        <strain evidence="8 9">CCALA 037</strain>
    </source>
</reference>
<evidence type="ECO:0000256" key="1">
    <source>
        <dbReference type="ARBA" id="ARBA00022670"/>
    </source>
</evidence>
<evidence type="ECO:0000256" key="3">
    <source>
        <dbReference type="ARBA" id="ARBA00022801"/>
    </source>
</evidence>
<evidence type="ECO:0000313" key="8">
    <source>
        <dbReference type="EMBL" id="PSB52814.1"/>
    </source>
</evidence>
<dbReference type="GO" id="GO:0016020">
    <property type="term" value="C:membrane"/>
    <property type="evidence" value="ECO:0007669"/>
    <property type="project" value="TreeGrafter"/>
</dbReference>
<evidence type="ECO:0000313" key="9">
    <source>
        <dbReference type="Proteomes" id="UP000238937"/>
    </source>
</evidence>
<comment type="similarity">
    <text evidence="6">Belongs to the peptidase M48 family.</text>
</comment>
<dbReference type="Gene3D" id="3.30.2010.10">
    <property type="entry name" value="Metalloproteases ('zincins'), catalytic domain"/>
    <property type="match status" value="1"/>
</dbReference>
<evidence type="ECO:0000256" key="6">
    <source>
        <dbReference type="RuleBase" id="RU003983"/>
    </source>
</evidence>
<dbReference type="GO" id="GO:0004222">
    <property type="term" value="F:metalloendopeptidase activity"/>
    <property type="evidence" value="ECO:0007669"/>
    <property type="project" value="InterPro"/>
</dbReference>